<evidence type="ECO:0000256" key="1">
    <source>
        <dbReference type="ARBA" id="ARBA00022821"/>
    </source>
</evidence>
<accession>A0A8T0K1I6</accession>
<dbReference type="GO" id="GO:0006952">
    <property type="term" value="P:defense response"/>
    <property type="evidence" value="ECO:0007669"/>
    <property type="project" value="InterPro"/>
</dbReference>
<evidence type="ECO:0000313" key="3">
    <source>
        <dbReference type="EMBL" id="KAG2390920.1"/>
    </source>
</evidence>
<dbReference type="AlphaFoldDB" id="A0A8T0K1I6"/>
<dbReference type="Proteomes" id="UP000743370">
    <property type="component" value="Unassembled WGS sequence"/>
</dbReference>
<proteinExistence type="predicted"/>
<evidence type="ECO:0000259" key="2">
    <source>
        <dbReference type="Pfam" id="PF23286"/>
    </source>
</evidence>
<dbReference type="InterPro" id="IPR032675">
    <property type="entry name" value="LRR_dom_sf"/>
</dbReference>
<dbReference type="PANTHER" id="PTHR11017">
    <property type="entry name" value="LEUCINE-RICH REPEAT-CONTAINING PROTEIN"/>
    <property type="match status" value="1"/>
</dbReference>
<protein>
    <recommendedName>
        <fullName evidence="2">Disease resistance protein RPS4B/Roq1-like leucine-rich repeats domain-containing protein</fullName>
    </recommendedName>
</protein>
<gene>
    <name evidence="3" type="ORF">HKW66_Vig0133190</name>
</gene>
<comment type="caution">
    <text evidence="3">The sequence shown here is derived from an EMBL/GenBank/DDBJ whole genome shotgun (WGS) entry which is preliminary data.</text>
</comment>
<dbReference type="Pfam" id="PF23286">
    <property type="entry name" value="LRR_13"/>
    <property type="match status" value="1"/>
</dbReference>
<dbReference type="InterPro" id="IPR058546">
    <property type="entry name" value="RPS4B/Roq1-like_LRR"/>
</dbReference>
<reference evidence="3 4" key="1">
    <citation type="submission" date="2020-05" db="EMBL/GenBank/DDBJ databases">
        <title>Vigna angularis (adzuki bean) Var. LongXiaoDou No. 4 denovo assembly.</title>
        <authorList>
            <person name="Xiang H."/>
        </authorList>
    </citation>
    <scope>NUCLEOTIDE SEQUENCE [LARGE SCALE GENOMIC DNA]</scope>
    <source>
        <tissue evidence="3">Leaf</tissue>
    </source>
</reference>
<dbReference type="SUPFAM" id="SSF52058">
    <property type="entry name" value="L domain-like"/>
    <property type="match status" value="1"/>
</dbReference>
<name>A0A8T0K1I6_PHAAN</name>
<sequence>MRAHEITFGKQSQRMQAWRSALSEAVHLPRKHITTGCENNFIEEIVREVYKNIAPKPLYTGQNSLGLESHIEEVKSLLDIKPDDNTGSDKIQGIMLDPPQQEMVKWSGTEFEKMKWLRILIVRNTSFSSEPEHLPNHLRLLDWDNYPSKSFPPKFHPKKIVVFNLPRSCLTLEGQPFKKFPCLTNMDFSYNQRIIEIPYVSELQNLRELRLDYCRNLIAVHESVGFLKRLSHLSVSECKKLQIFMSRMFLPSLQIFNLNFCESLGHFPEIMKEIMKEMTKPLKIHMINTAIQELLESISKFTGLVSIDISNNRKLKNLPRSLFMLPNVDSFIIKACSKLGESIRSLVQHHSKANVHKKLRLLNFENGNLSDEDLLAIICHFPKLEELIVSENNFVSIPSCIKECGDLTSLDLNGCKKLKKIPELTSLRILDVHDCLYLEEISKLPSTIQKVDARFCFKLTKETSDVLWYQVKKGVGGIEMVIPFITGIPEWFNFVGVGRIPRFWVRGKFPKMVVAMIFHFQNESQRDRFDGRGLVDLRLLINGRYAPRKGYQNFRIEAEHILLCDVGVLCSEKEWVGNAVMEHEWNLVEVSYDATSSLMISGWGAFVFEEGTNMEDLLFASPNNLIVNGDSTFVHKGSLEDDENYVGLPEGIAWESLFEGIKDGIVEAWNKFPSMDVAEICVAALKKNRKIEWTVEGMEGIPSAENRTYMSGLYGVLLEAKLRFPDLDVGAALTNVTNRKGIKGTFGSPAKPEMTIPKLDWSTVTLPPSHDPLMQIFMMMMKQQSTSESELKTKTFWKLKESHQILRNRLSHKTAAQNSGSSSKNQYDELIQKFNMQYDVFVGKRVDNLYGVAKHEKDSGVLKERAKEIERELEAVVGWLQNSEEFGDVMTAMFLNGLRDGILEARAIMNVSPMRLLTVKTLPSIFV</sequence>
<dbReference type="PANTHER" id="PTHR11017:SF587">
    <property type="entry name" value="NB-ARC DOMAIN PROTEIN"/>
    <property type="match status" value="1"/>
</dbReference>
<feature type="domain" description="Disease resistance protein RPS4B/Roq1-like leucine-rich repeats" evidence="2">
    <location>
        <begin position="249"/>
        <end position="462"/>
    </location>
</feature>
<keyword evidence="1" id="KW-0611">Plant defense</keyword>
<organism evidence="3 4">
    <name type="scientific">Phaseolus angularis</name>
    <name type="common">Azuki bean</name>
    <name type="synonym">Vigna angularis</name>
    <dbReference type="NCBI Taxonomy" id="3914"/>
    <lineage>
        <taxon>Eukaryota</taxon>
        <taxon>Viridiplantae</taxon>
        <taxon>Streptophyta</taxon>
        <taxon>Embryophyta</taxon>
        <taxon>Tracheophyta</taxon>
        <taxon>Spermatophyta</taxon>
        <taxon>Magnoliopsida</taxon>
        <taxon>eudicotyledons</taxon>
        <taxon>Gunneridae</taxon>
        <taxon>Pentapetalae</taxon>
        <taxon>rosids</taxon>
        <taxon>fabids</taxon>
        <taxon>Fabales</taxon>
        <taxon>Fabaceae</taxon>
        <taxon>Papilionoideae</taxon>
        <taxon>50 kb inversion clade</taxon>
        <taxon>NPAAA clade</taxon>
        <taxon>indigoferoid/millettioid clade</taxon>
        <taxon>Phaseoleae</taxon>
        <taxon>Vigna</taxon>
    </lineage>
</organism>
<dbReference type="InterPro" id="IPR044974">
    <property type="entry name" value="Disease_R_plants"/>
</dbReference>
<dbReference type="EMBL" id="JABFOF010000007">
    <property type="protein sequence ID" value="KAG2390920.1"/>
    <property type="molecule type" value="Genomic_DNA"/>
</dbReference>
<evidence type="ECO:0000313" key="4">
    <source>
        <dbReference type="Proteomes" id="UP000743370"/>
    </source>
</evidence>
<dbReference type="Gene3D" id="3.80.10.10">
    <property type="entry name" value="Ribonuclease Inhibitor"/>
    <property type="match status" value="2"/>
</dbReference>